<gene>
    <name evidence="2" type="ORF">GGI19_006250</name>
</gene>
<accession>A0A9W8GPT7</accession>
<protein>
    <submittedName>
        <fullName evidence="2">Uncharacterized protein</fullName>
    </submittedName>
</protein>
<name>A0A9W8GPT7_9FUNG</name>
<sequence>AVTIVHMESIEYSRLLENITRLIDKGAEPGAPILIEMETDLRAIGQLLVQQAGIVAAPTVSTVAANSPVDFTNASETPPSRHLGFDSQVREDSENADDNYSELHISSDELSKD</sequence>
<dbReference type="AlphaFoldDB" id="A0A9W8GPT7"/>
<evidence type="ECO:0000313" key="3">
    <source>
        <dbReference type="Proteomes" id="UP001140011"/>
    </source>
</evidence>
<reference evidence="2" key="1">
    <citation type="submission" date="2022-07" db="EMBL/GenBank/DDBJ databases">
        <title>Phylogenomic reconstructions and comparative analyses of Kickxellomycotina fungi.</title>
        <authorList>
            <person name="Reynolds N.K."/>
            <person name="Stajich J.E."/>
            <person name="Barry K."/>
            <person name="Grigoriev I.V."/>
            <person name="Crous P."/>
            <person name="Smith M.E."/>
        </authorList>
    </citation>
    <scope>NUCLEOTIDE SEQUENCE</scope>
    <source>
        <strain evidence="2">BCRC 34297</strain>
    </source>
</reference>
<feature type="non-terminal residue" evidence="2">
    <location>
        <position position="113"/>
    </location>
</feature>
<organism evidence="2 3">
    <name type="scientific">Coemansia pectinata</name>
    <dbReference type="NCBI Taxonomy" id="1052879"/>
    <lineage>
        <taxon>Eukaryota</taxon>
        <taxon>Fungi</taxon>
        <taxon>Fungi incertae sedis</taxon>
        <taxon>Zoopagomycota</taxon>
        <taxon>Kickxellomycotina</taxon>
        <taxon>Kickxellomycetes</taxon>
        <taxon>Kickxellales</taxon>
        <taxon>Kickxellaceae</taxon>
        <taxon>Coemansia</taxon>
    </lineage>
</organism>
<proteinExistence type="predicted"/>
<dbReference type="Proteomes" id="UP001140011">
    <property type="component" value="Unassembled WGS sequence"/>
</dbReference>
<feature type="region of interest" description="Disordered" evidence="1">
    <location>
        <begin position="70"/>
        <end position="113"/>
    </location>
</feature>
<dbReference type="EMBL" id="JANBUH010001199">
    <property type="protein sequence ID" value="KAJ2748118.1"/>
    <property type="molecule type" value="Genomic_DNA"/>
</dbReference>
<evidence type="ECO:0000256" key="1">
    <source>
        <dbReference type="SAM" id="MobiDB-lite"/>
    </source>
</evidence>
<evidence type="ECO:0000313" key="2">
    <source>
        <dbReference type="EMBL" id="KAJ2748118.1"/>
    </source>
</evidence>
<keyword evidence="3" id="KW-1185">Reference proteome</keyword>
<comment type="caution">
    <text evidence="2">The sequence shown here is derived from an EMBL/GenBank/DDBJ whole genome shotgun (WGS) entry which is preliminary data.</text>
</comment>
<feature type="non-terminal residue" evidence="2">
    <location>
        <position position="1"/>
    </location>
</feature>